<evidence type="ECO:0000313" key="2">
    <source>
        <dbReference type="EMBL" id="CAH0998050.1"/>
    </source>
</evidence>
<keyword evidence="1" id="KW-1133">Transmembrane helix</keyword>
<evidence type="ECO:0000313" key="3">
    <source>
        <dbReference type="Proteomes" id="UP000837932"/>
    </source>
</evidence>
<name>A0ABM9AW55_9BACT</name>
<sequence>MRALETKQMNKFLRSIIFTIGIILLIPLIGIFLYGLAYFCGSVLGNDSSINTSEPINYMFLGGFGIFVILFILRKIYAVK</sequence>
<keyword evidence="1" id="KW-0812">Transmembrane</keyword>
<protein>
    <submittedName>
        <fullName evidence="2">Uncharacterized protein</fullName>
    </submittedName>
</protein>
<gene>
    <name evidence="2" type="ORF">EMA8858_04185</name>
</gene>
<accession>A0ABM9AW55</accession>
<keyword evidence="1" id="KW-0472">Membrane</keyword>
<comment type="caution">
    <text evidence="2">The sequence shown here is derived from an EMBL/GenBank/DDBJ whole genome shotgun (WGS) entry which is preliminary data.</text>
</comment>
<dbReference type="EMBL" id="CAKLPY010000011">
    <property type="protein sequence ID" value="CAH0998050.1"/>
    <property type="molecule type" value="Genomic_DNA"/>
</dbReference>
<dbReference type="Proteomes" id="UP000837932">
    <property type="component" value="Unassembled WGS sequence"/>
</dbReference>
<keyword evidence="3" id="KW-1185">Reference proteome</keyword>
<feature type="transmembrane region" description="Helical" evidence="1">
    <location>
        <begin position="12"/>
        <end position="36"/>
    </location>
</feature>
<feature type="transmembrane region" description="Helical" evidence="1">
    <location>
        <begin position="56"/>
        <end position="73"/>
    </location>
</feature>
<evidence type="ECO:0000256" key="1">
    <source>
        <dbReference type="SAM" id="Phobius"/>
    </source>
</evidence>
<proteinExistence type="predicted"/>
<reference evidence="2" key="1">
    <citation type="submission" date="2021-12" db="EMBL/GenBank/DDBJ databases">
        <authorList>
            <person name="Rodrigo-Torres L."/>
            <person name="Arahal R. D."/>
            <person name="Lucena T."/>
        </authorList>
    </citation>
    <scope>NUCLEOTIDE SEQUENCE</scope>
    <source>
        <strain evidence="2">CECT 8858</strain>
    </source>
</reference>
<organism evidence="2 3">
    <name type="scientific">Emticicia aquatica</name>
    <dbReference type="NCBI Taxonomy" id="1681835"/>
    <lineage>
        <taxon>Bacteria</taxon>
        <taxon>Pseudomonadati</taxon>
        <taxon>Bacteroidota</taxon>
        <taxon>Cytophagia</taxon>
        <taxon>Cytophagales</taxon>
        <taxon>Leadbetterellaceae</taxon>
        <taxon>Emticicia</taxon>
    </lineage>
</organism>